<keyword evidence="2" id="KW-1185">Reference proteome</keyword>
<dbReference type="Proteomes" id="UP001595978">
    <property type="component" value="Unassembled WGS sequence"/>
</dbReference>
<dbReference type="RefSeq" id="WP_390309903.1">
    <property type="nucleotide sequence ID" value="NZ_JBHSNQ010000163.1"/>
</dbReference>
<accession>A0ABW0RD47</accession>
<name>A0ABW0RD47_9BACL</name>
<protein>
    <submittedName>
        <fullName evidence="1">Uncharacterized protein</fullName>
    </submittedName>
</protein>
<dbReference type="EMBL" id="JBHSNQ010000163">
    <property type="protein sequence ID" value="MFC5542491.1"/>
    <property type="molecule type" value="Genomic_DNA"/>
</dbReference>
<gene>
    <name evidence="1" type="ORF">ACFPOH_12325</name>
</gene>
<reference evidence="2" key="1">
    <citation type="journal article" date="2019" name="Int. J. Syst. Evol. Microbiol.">
        <title>The Global Catalogue of Microorganisms (GCM) 10K type strain sequencing project: providing services to taxonomists for standard genome sequencing and annotation.</title>
        <authorList>
            <consortium name="The Broad Institute Genomics Platform"/>
            <consortium name="The Broad Institute Genome Sequencing Center for Infectious Disease"/>
            <person name="Wu L."/>
            <person name="Ma J."/>
        </authorList>
    </citation>
    <scope>NUCLEOTIDE SEQUENCE [LARGE SCALE GENOMIC DNA]</scope>
    <source>
        <strain evidence="2">CCUG 56331</strain>
    </source>
</reference>
<organism evidence="1 2">
    <name type="scientific">Ureibacillus suwonensis</name>
    <dbReference type="NCBI Taxonomy" id="313007"/>
    <lineage>
        <taxon>Bacteria</taxon>
        <taxon>Bacillati</taxon>
        <taxon>Bacillota</taxon>
        <taxon>Bacilli</taxon>
        <taxon>Bacillales</taxon>
        <taxon>Caryophanaceae</taxon>
        <taxon>Ureibacillus</taxon>
    </lineage>
</organism>
<sequence length="60" mass="6815">MKIRKASDSVQETASNLTLDEKCRSDVSFAKFVKKKGVTFSGWQRVYPWKAGKKEGVNFT</sequence>
<evidence type="ECO:0000313" key="2">
    <source>
        <dbReference type="Proteomes" id="UP001595978"/>
    </source>
</evidence>
<proteinExistence type="predicted"/>
<comment type="caution">
    <text evidence="1">The sequence shown here is derived from an EMBL/GenBank/DDBJ whole genome shotgun (WGS) entry which is preliminary data.</text>
</comment>
<evidence type="ECO:0000313" key="1">
    <source>
        <dbReference type="EMBL" id="MFC5542491.1"/>
    </source>
</evidence>